<name>A0ABT1UIU3_9GAMM</name>
<dbReference type="NCBIfam" id="NF006828">
    <property type="entry name" value="PRK09350.1"/>
    <property type="match status" value="1"/>
</dbReference>
<dbReference type="InterPro" id="IPR006195">
    <property type="entry name" value="aa-tRNA-synth_II"/>
</dbReference>
<dbReference type="InterPro" id="IPR018149">
    <property type="entry name" value="Lys-tRNA-synth_II_C"/>
</dbReference>
<dbReference type="Proteomes" id="UP001524569">
    <property type="component" value="Unassembled WGS sequence"/>
</dbReference>
<gene>
    <name evidence="5" type="primary">epmA</name>
    <name evidence="5" type="ORF">NP603_13640</name>
</gene>
<keyword evidence="6" id="KW-1185">Reference proteome</keyword>
<evidence type="ECO:0000259" key="4">
    <source>
        <dbReference type="PROSITE" id="PS50862"/>
    </source>
</evidence>
<evidence type="ECO:0000313" key="6">
    <source>
        <dbReference type="Proteomes" id="UP001524569"/>
    </source>
</evidence>
<evidence type="ECO:0000256" key="1">
    <source>
        <dbReference type="ARBA" id="ARBA00022598"/>
    </source>
</evidence>
<dbReference type="Pfam" id="PF00152">
    <property type="entry name" value="tRNA-synt_2"/>
    <property type="match status" value="1"/>
</dbReference>
<proteinExistence type="predicted"/>
<evidence type="ECO:0000256" key="3">
    <source>
        <dbReference type="ARBA" id="ARBA00022840"/>
    </source>
</evidence>
<dbReference type="InterPro" id="IPR004525">
    <property type="entry name" value="EpmA"/>
</dbReference>
<evidence type="ECO:0000313" key="5">
    <source>
        <dbReference type="EMBL" id="MCQ8182159.1"/>
    </source>
</evidence>
<dbReference type="RefSeq" id="WP_256611450.1">
    <property type="nucleotide sequence ID" value="NZ_JANIBM010000016.1"/>
</dbReference>
<keyword evidence="2" id="KW-0547">Nucleotide-binding</keyword>
<evidence type="ECO:0000256" key="2">
    <source>
        <dbReference type="ARBA" id="ARBA00022741"/>
    </source>
</evidence>
<reference evidence="5 6" key="1">
    <citation type="submission" date="2022-07" db="EMBL/GenBank/DDBJ databases">
        <title>Methylomonas rivi sp. nov., Methylomonas rosea sp. nov., Methylomonas aureus sp. nov. and Methylomonas subterranea sp. nov., four novel methanotrophs isolated from a freshwater creek and the deep terrestrial subsurface.</title>
        <authorList>
            <person name="Abin C."/>
            <person name="Sankaranarayanan K."/>
            <person name="Garner C."/>
            <person name="Sindelar R."/>
            <person name="Kotary K."/>
            <person name="Garner R."/>
            <person name="Barclay S."/>
            <person name="Lawson P."/>
            <person name="Krumholz L."/>
        </authorList>
    </citation>
    <scope>NUCLEOTIDE SEQUENCE [LARGE SCALE GENOMIC DNA]</scope>
    <source>
        <strain evidence="5 6">SURF-1</strain>
    </source>
</reference>
<protein>
    <submittedName>
        <fullName evidence="5">EF-P lysine aminoacylase EpmA</fullName>
    </submittedName>
</protein>
<keyword evidence="3" id="KW-0067">ATP-binding</keyword>
<dbReference type="NCBIfam" id="TIGR00462">
    <property type="entry name" value="genX"/>
    <property type="match status" value="1"/>
</dbReference>
<dbReference type="PANTHER" id="PTHR42918:SF6">
    <property type="entry name" value="ELONGATION FACTOR P--(R)-BETA-LYSINE LIGASE"/>
    <property type="match status" value="1"/>
</dbReference>
<dbReference type="PROSITE" id="PS50862">
    <property type="entry name" value="AA_TRNA_LIGASE_II"/>
    <property type="match status" value="1"/>
</dbReference>
<keyword evidence="1" id="KW-0436">Ligase</keyword>
<dbReference type="InterPro" id="IPR004364">
    <property type="entry name" value="Aa-tRNA-synt_II"/>
</dbReference>
<accession>A0ABT1UIU3</accession>
<organism evidence="5 6">
    <name type="scientific">Methylomonas aurea</name>
    <dbReference type="NCBI Taxonomy" id="2952224"/>
    <lineage>
        <taxon>Bacteria</taxon>
        <taxon>Pseudomonadati</taxon>
        <taxon>Pseudomonadota</taxon>
        <taxon>Gammaproteobacteria</taxon>
        <taxon>Methylococcales</taxon>
        <taxon>Methylococcaceae</taxon>
        <taxon>Methylomonas</taxon>
    </lineage>
</organism>
<dbReference type="PRINTS" id="PR00982">
    <property type="entry name" value="TRNASYNTHLYS"/>
</dbReference>
<dbReference type="PANTHER" id="PTHR42918">
    <property type="entry name" value="LYSYL-TRNA SYNTHETASE"/>
    <property type="match status" value="1"/>
</dbReference>
<dbReference type="Gene3D" id="3.30.930.10">
    <property type="entry name" value="Bira Bifunctional Protein, Domain 2"/>
    <property type="match status" value="1"/>
</dbReference>
<dbReference type="EMBL" id="JANIBM010000016">
    <property type="protein sequence ID" value="MCQ8182159.1"/>
    <property type="molecule type" value="Genomic_DNA"/>
</dbReference>
<sequence>MVAAWRPACSIEHLRRRAQMLAAIRRFFDQRQVLEVETPLLCRATGTDPQLDFFSSDYLAPPMRQTLFLQTSPEFAMKRLLAAGSGSIYQICKAFRNGEAGRFHNPEFTILEWYRVGFNLQQLMAEAAELLRSLLAADGLPMPVVQISYRQLFRDSVGLDPLVFKRETYAAYAAEHGLQDAISLCGNDHAMWLDFIFSHRVQPAMAASTLYLVYGYPSIQSSLARNCVDDPRICERFEILVNGVELGNGFFELADPVEQEGRFDREIAYREQNGLPAVAKDLYLLDALASGLPDCSGVAIGLDRLLMLATGSESIAEVLAFPLANA</sequence>
<dbReference type="InterPro" id="IPR045864">
    <property type="entry name" value="aa-tRNA-synth_II/BPL/LPL"/>
</dbReference>
<feature type="domain" description="Aminoacyl-transfer RNA synthetases class-II family profile" evidence="4">
    <location>
        <begin position="20"/>
        <end position="322"/>
    </location>
</feature>
<dbReference type="SUPFAM" id="SSF55681">
    <property type="entry name" value="Class II aaRS and biotin synthetases"/>
    <property type="match status" value="1"/>
</dbReference>
<comment type="caution">
    <text evidence="5">The sequence shown here is derived from an EMBL/GenBank/DDBJ whole genome shotgun (WGS) entry which is preliminary data.</text>
</comment>